<evidence type="ECO:0000256" key="1">
    <source>
        <dbReference type="ARBA" id="ARBA00022908"/>
    </source>
</evidence>
<keyword evidence="1" id="KW-0229">DNA integration</keyword>
<accession>A0A0V8M017</accession>
<dbReference type="InterPro" id="IPR038109">
    <property type="entry name" value="DNA_bind_recomb_sf"/>
</dbReference>
<dbReference type="EMBL" id="JGYD01000025">
    <property type="protein sequence ID" value="KSV17100.1"/>
    <property type="molecule type" value="Genomic_DNA"/>
</dbReference>
<dbReference type="InterPro" id="IPR050639">
    <property type="entry name" value="SSR_resolvase"/>
</dbReference>
<evidence type="ECO:0000313" key="8">
    <source>
        <dbReference type="EMBL" id="KSV17100.1"/>
    </source>
</evidence>
<dbReference type="OrthoDB" id="165235at2"/>
<dbReference type="SMART" id="SM00857">
    <property type="entry name" value="Resolvase"/>
    <property type="match status" value="1"/>
</dbReference>
<evidence type="ECO:0000256" key="5">
    <source>
        <dbReference type="PROSITE-ProRule" id="PRU10137"/>
    </source>
</evidence>
<dbReference type="Proteomes" id="UP000053577">
    <property type="component" value="Unassembled WGS sequence"/>
</dbReference>
<feature type="domain" description="Recombinase" evidence="7">
    <location>
        <begin position="157"/>
        <end position="278"/>
    </location>
</feature>
<evidence type="ECO:0008006" key="10">
    <source>
        <dbReference type="Google" id="ProtNLM"/>
    </source>
</evidence>
<evidence type="ECO:0000256" key="4">
    <source>
        <dbReference type="PIRSR" id="PIRSR606118-50"/>
    </source>
</evidence>
<protein>
    <recommendedName>
        <fullName evidence="10">Recombinase family protein</fullName>
    </recommendedName>
</protein>
<dbReference type="GO" id="GO:0000150">
    <property type="term" value="F:DNA strand exchange activity"/>
    <property type="evidence" value="ECO:0007669"/>
    <property type="project" value="InterPro"/>
</dbReference>
<dbReference type="InterPro" id="IPR011109">
    <property type="entry name" value="DNA_bind_recombinase_dom"/>
</dbReference>
<dbReference type="PANTHER" id="PTHR30461:SF23">
    <property type="entry name" value="DNA RECOMBINASE-RELATED"/>
    <property type="match status" value="1"/>
</dbReference>
<name>A0A0V8M017_9CHLR</name>
<comment type="caution">
    <text evidence="8">The sequence shown here is derived from an EMBL/GenBank/DDBJ whole genome shotgun (WGS) entry which is preliminary data.</text>
</comment>
<evidence type="ECO:0000256" key="2">
    <source>
        <dbReference type="ARBA" id="ARBA00023125"/>
    </source>
</evidence>
<dbReference type="GO" id="GO:0003677">
    <property type="term" value="F:DNA binding"/>
    <property type="evidence" value="ECO:0007669"/>
    <property type="project" value="UniProtKB-KW"/>
</dbReference>
<dbReference type="InterPro" id="IPR006119">
    <property type="entry name" value="Resolv_N"/>
</dbReference>
<evidence type="ECO:0000259" key="6">
    <source>
        <dbReference type="PROSITE" id="PS51736"/>
    </source>
</evidence>
<evidence type="ECO:0000256" key="3">
    <source>
        <dbReference type="ARBA" id="ARBA00023172"/>
    </source>
</evidence>
<dbReference type="Gene3D" id="3.90.1750.20">
    <property type="entry name" value="Putative Large Serine Recombinase, Chain B, Domain 2"/>
    <property type="match status" value="1"/>
</dbReference>
<dbReference type="AlphaFoldDB" id="A0A0V8M017"/>
<organism evidence="8 9">
    <name type="scientific">Dehalococcoides mccartyi</name>
    <dbReference type="NCBI Taxonomy" id="61435"/>
    <lineage>
        <taxon>Bacteria</taxon>
        <taxon>Bacillati</taxon>
        <taxon>Chloroflexota</taxon>
        <taxon>Dehalococcoidia</taxon>
        <taxon>Dehalococcoidales</taxon>
        <taxon>Dehalococcoidaceae</taxon>
        <taxon>Dehalococcoides</taxon>
    </lineage>
</organism>
<dbReference type="CDD" id="cd00338">
    <property type="entry name" value="Ser_Recombinase"/>
    <property type="match status" value="1"/>
</dbReference>
<dbReference type="InterPro" id="IPR006118">
    <property type="entry name" value="Recombinase_CS"/>
</dbReference>
<dbReference type="PROSITE" id="PS51736">
    <property type="entry name" value="RECOMBINASES_3"/>
    <property type="match status" value="1"/>
</dbReference>
<reference evidence="8 9" key="1">
    <citation type="journal article" date="2015" name="Sci. Rep.">
        <title>A comparative genomics and reductive dehalogenase gene transcription study of two chloroethene-respiring bacteria, Dehalococcoides mccartyi strains MB and 11a.</title>
        <authorList>
            <person name="Low A."/>
            <person name="Shen Z."/>
            <person name="Cheng D."/>
            <person name="Rogers M.J."/>
            <person name="Lee P.K."/>
            <person name="He J."/>
        </authorList>
    </citation>
    <scope>NUCLEOTIDE SEQUENCE [LARGE SCALE GENOMIC DNA]</scope>
    <source>
        <strain evidence="8 9">MB</strain>
    </source>
</reference>
<feature type="active site" description="O-(5'-phospho-DNA)-serine intermediate" evidence="4 5">
    <location>
        <position position="10"/>
    </location>
</feature>
<proteinExistence type="predicted"/>
<dbReference type="GO" id="GO:0015074">
    <property type="term" value="P:DNA integration"/>
    <property type="evidence" value="ECO:0007669"/>
    <property type="project" value="UniProtKB-KW"/>
</dbReference>
<keyword evidence="3" id="KW-0233">DNA recombination</keyword>
<gene>
    <name evidence="8" type="ORF">DA01_06630</name>
</gene>
<dbReference type="Pfam" id="PF07508">
    <property type="entry name" value="Recombinase"/>
    <property type="match status" value="1"/>
</dbReference>
<dbReference type="PROSITE" id="PS51737">
    <property type="entry name" value="RECOMBINASE_DNA_BIND"/>
    <property type="match status" value="1"/>
</dbReference>
<dbReference type="InterPro" id="IPR025827">
    <property type="entry name" value="Zn_ribbon_recom_dom"/>
</dbReference>
<evidence type="ECO:0000313" key="9">
    <source>
        <dbReference type="Proteomes" id="UP000053577"/>
    </source>
</evidence>
<feature type="domain" description="Resolvase/invertase-type recombinase catalytic" evidence="6">
    <location>
        <begin position="2"/>
        <end position="147"/>
    </location>
</feature>
<evidence type="ECO:0000259" key="7">
    <source>
        <dbReference type="PROSITE" id="PS51737"/>
    </source>
</evidence>
<dbReference type="PANTHER" id="PTHR30461">
    <property type="entry name" value="DNA-INVERTASE FROM LAMBDOID PROPHAGE"/>
    <property type="match status" value="1"/>
</dbReference>
<sequence>MKAAIYCRVSTEGQEQDGTSLQTQLEACLKYCQVKGYEVTYQYSEAWSGLSLERPRLAELREVVRSQAIEVVVVYSLDRFSRDPVHGVILMQELEKNEVALEAATETVDNSEVGKLVFYIKGYAAKLDAERRRDATGRGKRALLRNGQMPQGTGVGIYGYKWDSDTKKRIPLSHESKVVKHTFEMAASGKSCFEIAKTLNDSSVPTKTGKKWEARTVSRLLANKAYTGITYFGRTTGKDHKKTNEDTWHVLTDVTPAVISQELFEQAQSALAKLRGLHSGKAKHEYPLTGFAVCGKCGSPLVGNCLRGNYRYYHCRGTYPTASRAKICDAHYIRADWLEEVVWDKVKSVLSQPELLLAEVGKQVENEKANYSTGTMDKEIKELSRRLKGYAGQERRLMNVLRMNLATPDIVLDEINLMKKEREADQVRLNGLIQAKENLAKALEMQESIKELCAKVVPCLNNCSNAEKKDAYTYLDLKVSATPEGVSIKGYLDLNVLTIARTWA</sequence>
<dbReference type="Gene3D" id="3.40.50.1390">
    <property type="entry name" value="Resolvase, N-terminal catalytic domain"/>
    <property type="match status" value="1"/>
</dbReference>
<dbReference type="PATRIC" id="fig|61435.5.peg.1305"/>
<dbReference type="SUPFAM" id="SSF53041">
    <property type="entry name" value="Resolvase-like"/>
    <property type="match status" value="1"/>
</dbReference>
<dbReference type="RefSeq" id="WP_058292581.1">
    <property type="nucleotide sequence ID" value="NZ_JGYD01000025.1"/>
</dbReference>
<dbReference type="PROSITE" id="PS00397">
    <property type="entry name" value="RECOMBINASES_1"/>
    <property type="match status" value="1"/>
</dbReference>
<dbReference type="Pfam" id="PF13408">
    <property type="entry name" value="Zn_ribbon_recom"/>
    <property type="match status" value="1"/>
</dbReference>
<dbReference type="Pfam" id="PF00239">
    <property type="entry name" value="Resolvase"/>
    <property type="match status" value="1"/>
</dbReference>
<dbReference type="InterPro" id="IPR036162">
    <property type="entry name" value="Resolvase-like_N_sf"/>
</dbReference>
<keyword evidence="2" id="KW-0238">DNA-binding</keyword>